<evidence type="ECO:0000313" key="1">
    <source>
        <dbReference type="EMBL" id="SVA08718.1"/>
    </source>
</evidence>
<dbReference type="InterPro" id="IPR021314">
    <property type="entry name" value="DUF2911"/>
</dbReference>
<dbReference type="EMBL" id="UINC01003721">
    <property type="protein sequence ID" value="SVA08718.1"/>
    <property type="molecule type" value="Genomic_DNA"/>
</dbReference>
<dbReference type="Pfam" id="PF11138">
    <property type="entry name" value="DUF2911"/>
    <property type="match status" value="1"/>
</dbReference>
<reference evidence="1" key="1">
    <citation type="submission" date="2018-05" db="EMBL/GenBank/DDBJ databases">
        <authorList>
            <person name="Lanie J.A."/>
            <person name="Ng W.-L."/>
            <person name="Kazmierczak K.M."/>
            <person name="Andrzejewski T.M."/>
            <person name="Davidsen T.M."/>
            <person name="Wayne K.J."/>
            <person name="Tettelin H."/>
            <person name="Glass J.I."/>
            <person name="Rusch D."/>
            <person name="Podicherti R."/>
            <person name="Tsui H.-C.T."/>
            <person name="Winkler M.E."/>
        </authorList>
    </citation>
    <scope>NUCLEOTIDE SEQUENCE</scope>
</reference>
<sequence>MKKKIIYTLLLVLALFLIYAAYVITNPVSPLDTVSFTVDDKDISITYSRPYKKGRLIFGNESESALVPFDQYWRTGANRHTVINTNSDLNFYDNVLSVGQYSLYTIPGLNSWDITFNSTDAFFGISRPDSEKDLFTITVPSSQTDESIEQFTIDFVTDSLNSNIRLRWDTTEIKIPFK</sequence>
<evidence type="ECO:0008006" key="2">
    <source>
        <dbReference type="Google" id="ProtNLM"/>
    </source>
</evidence>
<gene>
    <name evidence="1" type="ORF">METZ01_LOCUS61572</name>
</gene>
<organism evidence="1">
    <name type="scientific">marine metagenome</name>
    <dbReference type="NCBI Taxonomy" id="408172"/>
    <lineage>
        <taxon>unclassified sequences</taxon>
        <taxon>metagenomes</taxon>
        <taxon>ecological metagenomes</taxon>
    </lineage>
</organism>
<proteinExistence type="predicted"/>
<accession>A0A381SZI8</accession>
<name>A0A381SZI8_9ZZZZ</name>
<protein>
    <recommendedName>
        <fullName evidence="2">DUF2911 domain-containing protein</fullName>
    </recommendedName>
</protein>
<dbReference type="AlphaFoldDB" id="A0A381SZI8"/>